<organism evidence="2 3">
    <name type="scientific">Physocladia obscura</name>
    <dbReference type="NCBI Taxonomy" id="109957"/>
    <lineage>
        <taxon>Eukaryota</taxon>
        <taxon>Fungi</taxon>
        <taxon>Fungi incertae sedis</taxon>
        <taxon>Chytridiomycota</taxon>
        <taxon>Chytridiomycota incertae sedis</taxon>
        <taxon>Chytridiomycetes</taxon>
        <taxon>Chytridiales</taxon>
        <taxon>Chytriomycetaceae</taxon>
        <taxon>Physocladia</taxon>
    </lineage>
</organism>
<evidence type="ECO:0000313" key="2">
    <source>
        <dbReference type="EMBL" id="KAJ3131655.1"/>
    </source>
</evidence>
<comment type="caution">
    <text evidence="2">The sequence shown here is derived from an EMBL/GenBank/DDBJ whole genome shotgun (WGS) entry which is preliminary data.</text>
</comment>
<feature type="region of interest" description="Disordered" evidence="1">
    <location>
        <begin position="665"/>
        <end position="684"/>
    </location>
</feature>
<dbReference type="Proteomes" id="UP001211907">
    <property type="component" value="Unassembled WGS sequence"/>
</dbReference>
<dbReference type="EMBL" id="JADGJH010000286">
    <property type="protein sequence ID" value="KAJ3131655.1"/>
    <property type="molecule type" value="Genomic_DNA"/>
</dbReference>
<sequence>MEGIECSAAESGNINEMATSFHADIVKVSTLGSAGFTSLVNRKLDGEDIVKMTRRMKGRARAEFIGYVEILSQNDQIMCNCGKLAKMKTDSDGMKAFVGTSCVTSSPCIFVIGKVASQQTAKSISAPQIPVMQSTESLTVLNSALKPPNLNPSRTKMSHSLSTPSNVQSKPPLARKDRPAVSDIALPRTHRSSSAIVTRTGLYVTITDSGLRVGPLNPENAKLKKPSKPRGRQVPGTITSTSGVNNTALPQVSSSAKLLSKSKNGHESHNSLPESQNIHDLLPNADLTDSHFLDLVKDFESKMHEMGLTSVDQLLDRGAVSQAPSTGLLDSDIFNFAEFFNCTSGSQNYFLDGNFGNSMNFLDVPNSLSQSSLDFAGLSTSIPQQSYSNVFSQLPMDTQYAYPTSESSRSRRSSTLDSAFMDILSGDAMFTNSAPAVDIFSTDNVLDNMMTNCDLESLDGSTVSGMQPDEFNPFHQQSQLPFSQQNLLSSWIPSLPYPHAFRESALSSPPSSISSRTTIGSTLSNVSAQAITTASSSVTAVSAPKRKRTVGQTLVHEKLSDQKKNPPTPRLRTVVTTKPSTGVSSASSSKLPAASAIPRSQSVASTTAPTLPRTRTLISTPSHRNLAAKNSPLGSSPHLAFGSSMISPGSRNAVPRVVTSRVSSDHLARTARASGTRYSSPNIRVPLKTPPPVVVASVIPPPLPTVAAEMAPPPLLASLPLIVDDMLADEVMKESTDSNTHVSVIDKNVAANPTAESNLFDSLFDFTMDMDNIQHDLSKSAVALVAEGTLVEHDASFSGDWLF</sequence>
<feature type="compositionally biased region" description="Polar residues" evidence="1">
    <location>
        <begin position="151"/>
        <end position="169"/>
    </location>
</feature>
<dbReference type="AlphaFoldDB" id="A0AAD5T6E8"/>
<feature type="region of interest" description="Disordered" evidence="1">
    <location>
        <begin position="146"/>
        <end position="181"/>
    </location>
</feature>
<protein>
    <submittedName>
        <fullName evidence="2">Uncharacterized protein</fullName>
    </submittedName>
</protein>
<gene>
    <name evidence="2" type="ORF">HK100_006144</name>
</gene>
<reference evidence="2" key="1">
    <citation type="submission" date="2020-05" db="EMBL/GenBank/DDBJ databases">
        <title>Phylogenomic resolution of chytrid fungi.</title>
        <authorList>
            <person name="Stajich J.E."/>
            <person name="Amses K."/>
            <person name="Simmons R."/>
            <person name="Seto K."/>
            <person name="Myers J."/>
            <person name="Bonds A."/>
            <person name="Quandt C.A."/>
            <person name="Barry K."/>
            <person name="Liu P."/>
            <person name="Grigoriev I."/>
            <person name="Longcore J.E."/>
            <person name="James T.Y."/>
        </authorList>
    </citation>
    <scope>NUCLEOTIDE SEQUENCE</scope>
    <source>
        <strain evidence="2">JEL0513</strain>
    </source>
</reference>
<feature type="region of interest" description="Disordered" evidence="1">
    <location>
        <begin position="558"/>
        <end position="609"/>
    </location>
</feature>
<feature type="compositionally biased region" description="Low complexity" evidence="1">
    <location>
        <begin position="253"/>
        <end position="262"/>
    </location>
</feature>
<keyword evidence="3" id="KW-1185">Reference proteome</keyword>
<name>A0AAD5T6E8_9FUNG</name>
<feature type="region of interest" description="Disordered" evidence="1">
    <location>
        <begin position="215"/>
        <end position="277"/>
    </location>
</feature>
<evidence type="ECO:0000256" key="1">
    <source>
        <dbReference type="SAM" id="MobiDB-lite"/>
    </source>
</evidence>
<feature type="compositionally biased region" description="Polar residues" evidence="1">
    <location>
        <begin position="236"/>
        <end position="252"/>
    </location>
</feature>
<evidence type="ECO:0000313" key="3">
    <source>
        <dbReference type="Proteomes" id="UP001211907"/>
    </source>
</evidence>
<proteinExistence type="predicted"/>
<accession>A0AAD5T6E8</accession>
<feature type="compositionally biased region" description="Low complexity" evidence="1">
    <location>
        <begin position="570"/>
        <end position="596"/>
    </location>
</feature>